<accession>A0A1H7FX29</accession>
<dbReference type="AlphaFoldDB" id="A0A1H7FX29"/>
<dbReference type="STRING" id="332977.SAMN05421740_101453"/>
<dbReference type="EMBL" id="FNZR01000001">
    <property type="protein sequence ID" value="SEK29042.1"/>
    <property type="molecule type" value="Genomic_DNA"/>
</dbReference>
<evidence type="ECO:0000256" key="1">
    <source>
        <dbReference type="SAM" id="SignalP"/>
    </source>
</evidence>
<gene>
    <name evidence="2" type="ORF">SAMN05421740_101453</name>
</gene>
<proteinExistence type="predicted"/>
<dbReference type="InterPro" id="IPR011990">
    <property type="entry name" value="TPR-like_helical_dom_sf"/>
</dbReference>
<dbReference type="RefSeq" id="WP_090602421.1">
    <property type="nucleotide sequence ID" value="NZ_FNZR01000001.1"/>
</dbReference>
<feature type="signal peptide" evidence="1">
    <location>
        <begin position="1"/>
        <end position="21"/>
    </location>
</feature>
<dbReference type="Proteomes" id="UP000198916">
    <property type="component" value="Unassembled WGS sequence"/>
</dbReference>
<organism evidence="2 3">
    <name type="scientific">Parapedobacter koreensis</name>
    <dbReference type="NCBI Taxonomy" id="332977"/>
    <lineage>
        <taxon>Bacteria</taxon>
        <taxon>Pseudomonadati</taxon>
        <taxon>Bacteroidota</taxon>
        <taxon>Sphingobacteriia</taxon>
        <taxon>Sphingobacteriales</taxon>
        <taxon>Sphingobacteriaceae</taxon>
        <taxon>Parapedobacter</taxon>
    </lineage>
</organism>
<reference evidence="3" key="1">
    <citation type="submission" date="2016-10" db="EMBL/GenBank/DDBJ databases">
        <authorList>
            <person name="Varghese N."/>
            <person name="Submissions S."/>
        </authorList>
    </citation>
    <scope>NUCLEOTIDE SEQUENCE [LARGE SCALE GENOMIC DNA]</scope>
    <source>
        <strain evidence="3">Jip14</strain>
    </source>
</reference>
<evidence type="ECO:0000313" key="3">
    <source>
        <dbReference type="Proteomes" id="UP000198916"/>
    </source>
</evidence>
<dbReference type="InterPro" id="IPR041662">
    <property type="entry name" value="SusD-like_2"/>
</dbReference>
<keyword evidence="3" id="KW-1185">Reference proteome</keyword>
<dbReference type="SUPFAM" id="SSF48452">
    <property type="entry name" value="TPR-like"/>
    <property type="match status" value="1"/>
</dbReference>
<protein>
    <submittedName>
        <fullName evidence="2">Starch-binding associating with outer membrane</fullName>
    </submittedName>
</protein>
<dbReference type="Pfam" id="PF12771">
    <property type="entry name" value="SusD-like_2"/>
    <property type="match status" value="1"/>
</dbReference>
<dbReference type="OrthoDB" id="9766256at2"/>
<dbReference type="PROSITE" id="PS51257">
    <property type="entry name" value="PROKAR_LIPOPROTEIN"/>
    <property type="match status" value="1"/>
</dbReference>
<keyword evidence="1" id="KW-0732">Signal</keyword>
<sequence>MRRKILLFGIMALLVSVSSCDNNFETINENPYAILNVTPDLLLPTVIRGSVNRVMDDGWSIGNIVIQQTAKIQFVNEDRYIWGDRSGLWSSLYGVLRDVNNLYTLSDASGFNNYKGVSLVMKSWIFSLLTDAYGDVPYSEAIKGKSDAILTPVYDPQEQIYEGLMADLATANELLGSTEEAINGDILFGGDVQAWKKLANSLRLRYLMRISNRTDVSTAMRSIVDNPGQYPIFESNADNATLEYLAEAPNQFPLHTTRVGSFDEFRLSKNLGDKLLAFQDPRIAVFARHTAASAGTSNPVYVGIPNGLSDVDAFNYNGGVQNVSRLGSLYFEDAITARGREVARGYVMAYPELQFILAEAAQKGLIAGDAAAYYRDGITAAFEYVDTPMPADYLSRSGVAFQADRALELIGTQKWIGLFFTGLEAWFDWRRTDYPEVLAGPSNQNSDRVPVRYAYPLSEQSRNGANREAAVSRQGADDINTKVWWDN</sequence>
<dbReference type="Gene3D" id="1.25.40.390">
    <property type="match status" value="1"/>
</dbReference>
<name>A0A1H7FX29_9SPHI</name>
<evidence type="ECO:0000313" key="2">
    <source>
        <dbReference type="EMBL" id="SEK29042.1"/>
    </source>
</evidence>
<feature type="chain" id="PRO_5011691566" evidence="1">
    <location>
        <begin position="22"/>
        <end position="487"/>
    </location>
</feature>